<comment type="caution">
    <text evidence="1">The sequence shown here is derived from an EMBL/GenBank/DDBJ whole genome shotgun (WGS) entry which is preliminary data.</text>
</comment>
<reference evidence="1 2" key="1">
    <citation type="journal article" date="2024" name="Front. Microbiol.">
        <title>Transcriptomic insights into the dominance of two phototrophs throughout the water column of a tropical hypersaline-alkaline crater lake (Dziani Dzaha, Mayotte).</title>
        <authorList>
            <person name="Duperron S."/>
            <person name="Halary S."/>
            <person name="Bouly J.-P."/>
            <person name="Roussel T."/>
            <person name="Hugoni M."/>
            <person name="Bruto M."/>
            <person name="Oger P."/>
            <person name="Duval C."/>
            <person name="Woo A."/>
            <person name="Jezequiel D."/>
            <person name="Ader M."/>
            <person name="Leboulanger C."/>
            <person name="Agogue H."/>
            <person name="Grossi V."/>
            <person name="Trousselier M."/>
            <person name="Bernard C."/>
        </authorList>
    </citation>
    <scope>NUCLEOTIDE SEQUENCE [LARGE SCALE GENOMIC DNA]</scope>
    <source>
        <strain evidence="1 2">PMC 851.14</strain>
    </source>
</reference>
<organism evidence="1 2">
    <name type="scientific">Limnospira fusiformis PMC 851.14</name>
    <dbReference type="NCBI Taxonomy" id="2219512"/>
    <lineage>
        <taxon>Bacteria</taxon>
        <taxon>Bacillati</taxon>
        <taxon>Cyanobacteriota</taxon>
        <taxon>Cyanophyceae</taxon>
        <taxon>Oscillatoriophycideae</taxon>
        <taxon>Oscillatoriales</taxon>
        <taxon>Sirenicapillariaceae</taxon>
        <taxon>Limnospira</taxon>
    </lineage>
</organism>
<keyword evidence="2" id="KW-1185">Reference proteome</keyword>
<dbReference type="RefSeq" id="WP_260378525.1">
    <property type="nucleotide sequence ID" value="NZ_JBBWYZ010000037.1"/>
</dbReference>
<accession>A0ABU9ETR3</accession>
<name>A0ABU9ETR3_LIMFS</name>
<dbReference type="EMBL" id="JBBWYZ010000037">
    <property type="protein sequence ID" value="MEK9515302.1"/>
    <property type="molecule type" value="Genomic_DNA"/>
</dbReference>
<evidence type="ECO:0000313" key="1">
    <source>
        <dbReference type="EMBL" id="MEK9515302.1"/>
    </source>
</evidence>
<proteinExistence type="predicted"/>
<sequence length="44" mass="5166">MLISPNPMQYSVNLGDRTPDYTGKMPVLHEERSHCIWFLPTFRS</sequence>
<gene>
    <name evidence="1" type="ORF">AAEJ74_27750</name>
</gene>
<dbReference type="Proteomes" id="UP001387447">
    <property type="component" value="Unassembled WGS sequence"/>
</dbReference>
<evidence type="ECO:0000313" key="2">
    <source>
        <dbReference type="Proteomes" id="UP001387447"/>
    </source>
</evidence>
<protein>
    <submittedName>
        <fullName evidence="1">Uncharacterized protein</fullName>
    </submittedName>
</protein>